<reference evidence="2" key="1">
    <citation type="submission" date="2020-10" db="EMBL/GenBank/DDBJ databases">
        <authorList>
            <person name="Kikuchi T."/>
        </authorList>
    </citation>
    <scope>NUCLEOTIDE SEQUENCE</scope>
    <source>
        <strain evidence="2">NKZ352</strain>
    </source>
</reference>
<proteinExistence type="predicted"/>
<name>A0A8S1HUA5_9PELO</name>
<dbReference type="AlphaFoldDB" id="A0A8S1HUA5"/>
<accession>A0A8S1HUA5</accession>
<comment type="caution">
    <text evidence="2">The sequence shown here is derived from an EMBL/GenBank/DDBJ whole genome shotgun (WGS) entry which is preliminary data.</text>
</comment>
<dbReference type="InterPro" id="IPR006583">
    <property type="entry name" value="PAN-3_domain"/>
</dbReference>
<sequence>MVTKGTYTEVSIKNGSILDCVSACRCDLECVVVGTSVNSTHSHCFFYPMGRVSKILISSENTNLFALRYKAKNYKCASSLSALNKTFKPQLNSKDSYTFQPFLLGNGSWIYNIVPV</sequence>
<evidence type="ECO:0000313" key="2">
    <source>
        <dbReference type="EMBL" id="CAD6198455.1"/>
    </source>
</evidence>
<feature type="domain" description="PAN-3" evidence="1">
    <location>
        <begin position="7"/>
        <end position="61"/>
    </location>
</feature>
<dbReference type="Proteomes" id="UP000835052">
    <property type="component" value="Unassembled WGS sequence"/>
</dbReference>
<dbReference type="EMBL" id="CAJGYM010000126">
    <property type="protein sequence ID" value="CAD6198455.1"/>
    <property type="molecule type" value="Genomic_DNA"/>
</dbReference>
<organism evidence="2 3">
    <name type="scientific">Caenorhabditis auriculariae</name>
    <dbReference type="NCBI Taxonomy" id="2777116"/>
    <lineage>
        <taxon>Eukaryota</taxon>
        <taxon>Metazoa</taxon>
        <taxon>Ecdysozoa</taxon>
        <taxon>Nematoda</taxon>
        <taxon>Chromadorea</taxon>
        <taxon>Rhabditida</taxon>
        <taxon>Rhabditina</taxon>
        <taxon>Rhabditomorpha</taxon>
        <taxon>Rhabditoidea</taxon>
        <taxon>Rhabditidae</taxon>
        <taxon>Peloderinae</taxon>
        <taxon>Caenorhabditis</taxon>
    </lineage>
</organism>
<keyword evidence="3" id="KW-1185">Reference proteome</keyword>
<dbReference type="Pfam" id="PF08277">
    <property type="entry name" value="PAN_3"/>
    <property type="match status" value="1"/>
</dbReference>
<evidence type="ECO:0000313" key="3">
    <source>
        <dbReference type="Proteomes" id="UP000835052"/>
    </source>
</evidence>
<gene>
    <name evidence="2" type="ORF">CAUJ_LOCUS14361</name>
</gene>
<evidence type="ECO:0000259" key="1">
    <source>
        <dbReference type="Pfam" id="PF08277"/>
    </source>
</evidence>
<protein>
    <recommendedName>
        <fullName evidence="1">PAN-3 domain-containing protein</fullName>
    </recommendedName>
</protein>